<dbReference type="AlphaFoldDB" id="A0A449A959"/>
<dbReference type="RefSeq" id="WP_004419197.1">
    <property type="nucleotide sequence ID" value="NZ_AP017902.1"/>
</dbReference>
<dbReference type="Proteomes" id="UP000290942">
    <property type="component" value="Chromosome"/>
</dbReference>
<gene>
    <name evidence="1" type="ORF">NCTC10122_00316</name>
</gene>
<proteinExistence type="predicted"/>
<evidence type="ECO:0000313" key="2">
    <source>
        <dbReference type="Proteomes" id="UP000290942"/>
    </source>
</evidence>
<name>A0A449A959_9BACT</name>
<accession>A0A449A959</accession>
<reference evidence="1 2" key="1">
    <citation type="submission" date="2019-01" db="EMBL/GenBank/DDBJ databases">
        <authorList>
            <consortium name="Pathogen Informatics"/>
        </authorList>
    </citation>
    <scope>NUCLEOTIDE SEQUENCE [LARGE SCALE GENOMIC DNA]</scope>
    <source>
        <strain evidence="1 2">NCTC10122</strain>
    </source>
</reference>
<dbReference type="EMBL" id="LR214970">
    <property type="protein sequence ID" value="VEU60716.1"/>
    <property type="molecule type" value="Genomic_DNA"/>
</dbReference>
<organism evidence="1 2">
    <name type="scientific">Mycoplasmopsis bovigenitalium</name>
    <dbReference type="NCBI Taxonomy" id="2112"/>
    <lineage>
        <taxon>Bacteria</taxon>
        <taxon>Bacillati</taxon>
        <taxon>Mycoplasmatota</taxon>
        <taxon>Mycoplasmoidales</taxon>
        <taxon>Metamycoplasmataceae</taxon>
        <taxon>Mycoplasmopsis</taxon>
    </lineage>
</organism>
<evidence type="ECO:0000313" key="1">
    <source>
        <dbReference type="EMBL" id="VEU60716.1"/>
    </source>
</evidence>
<sequence length="78" mass="9208">MIEIILGNYQNIKQAICNFELELDDAWEKGANEVEVKFIDNEDNELYHQVIKYLDEHSDEFGYKIIKKAEKIIVSFVI</sequence>
<protein>
    <submittedName>
        <fullName evidence="1">Uncharacterized protein</fullName>
    </submittedName>
</protein>